<evidence type="ECO:0000256" key="1">
    <source>
        <dbReference type="ARBA" id="ARBA00004141"/>
    </source>
</evidence>
<evidence type="ECO:0000256" key="11">
    <source>
        <dbReference type="ARBA" id="ARBA00023180"/>
    </source>
</evidence>
<keyword evidence="12" id="KW-0739">Sodium transport</keyword>
<dbReference type="PANTHER" id="PTHR11616:SF321">
    <property type="entry name" value="SODIUM-DEPENDENT NUTRIENT AMINO ACID TRANSPORTER 1-RELATED"/>
    <property type="match status" value="1"/>
</dbReference>
<dbReference type="SUPFAM" id="SSF161070">
    <property type="entry name" value="SNF-like"/>
    <property type="match status" value="1"/>
</dbReference>
<dbReference type="PROSITE" id="PS51257">
    <property type="entry name" value="PROKAR_LIPOPROTEIN"/>
    <property type="match status" value="1"/>
</dbReference>
<evidence type="ECO:0000256" key="12">
    <source>
        <dbReference type="ARBA" id="ARBA00023201"/>
    </source>
</evidence>
<name>A0AAQ4FBP7_AMBAM</name>
<evidence type="ECO:0000256" key="6">
    <source>
        <dbReference type="ARBA" id="ARBA00022970"/>
    </source>
</evidence>
<dbReference type="GO" id="GO:0005283">
    <property type="term" value="F:amino acid:sodium symporter activity"/>
    <property type="evidence" value="ECO:0007669"/>
    <property type="project" value="TreeGrafter"/>
</dbReference>
<keyword evidence="4 17" id="KW-0812">Transmembrane</keyword>
<keyword evidence="19" id="KW-1185">Reference proteome</keyword>
<keyword evidence="7 17" id="KW-1133">Transmembrane helix</keyword>
<sequence>MNTALMKAAHELTIFSSPWTISCLMWRCLRLRAGVGWAMVYACVSLASFNSLVLAYALVFLYYSLWQQVPWTQCDRAWADDDCYVKKEGIAHLLLALAVGWCCVFACVHNGIRSLTKAIYATTVVPFVLMFILLTRMLTLPGASAGLKYYIVPQWTEVLSVTLWRRAAEEVILSLGLGYGTVICYAGFGRIRNKLTNDVEVVIATQFFASFGYGLVVFSVLGFMAASLQVHVEDVISSGFDIAFVAYPEAVSRIRNAHLWLVFFYVALLCMTLNAQCAAVQAVLSSVRDELSPELRPRRWLLAAAGCLAMMLCGMPMTRHDGIYTMKMCDAYLGELLLPALALLEVCFVVHGYGLRGRPGGER</sequence>
<feature type="transmembrane region" description="Helical" evidence="17">
    <location>
        <begin position="41"/>
        <end position="63"/>
    </location>
</feature>
<keyword evidence="15" id="KW-0479">Metal-binding</keyword>
<evidence type="ECO:0000313" key="18">
    <source>
        <dbReference type="EMBL" id="KAK8784202.1"/>
    </source>
</evidence>
<feature type="disulfide bond" evidence="16">
    <location>
        <begin position="74"/>
        <end position="83"/>
    </location>
</feature>
<feature type="transmembrane region" description="Helical" evidence="17">
    <location>
        <begin position="90"/>
        <end position="112"/>
    </location>
</feature>
<feature type="transmembrane region" description="Helical" evidence="17">
    <location>
        <begin position="171"/>
        <end position="189"/>
    </location>
</feature>
<feature type="transmembrane region" description="Helical" evidence="17">
    <location>
        <begin position="257"/>
        <end position="279"/>
    </location>
</feature>
<organism evidence="18 19">
    <name type="scientific">Amblyomma americanum</name>
    <name type="common">Lone star tick</name>
    <dbReference type="NCBI Taxonomy" id="6943"/>
    <lineage>
        <taxon>Eukaryota</taxon>
        <taxon>Metazoa</taxon>
        <taxon>Ecdysozoa</taxon>
        <taxon>Arthropoda</taxon>
        <taxon>Chelicerata</taxon>
        <taxon>Arachnida</taxon>
        <taxon>Acari</taxon>
        <taxon>Parasitiformes</taxon>
        <taxon>Ixodida</taxon>
        <taxon>Ixodoidea</taxon>
        <taxon>Ixodidae</taxon>
        <taxon>Amblyomminae</taxon>
        <taxon>Amblyomma</taxon>
    </lineage>
</organism>
<dbReference type="GO" id="GO:0089718">
    <property type="term" value="P:amino acid import across plasma membrane"/>
    <property type="evidence" value="ECO:0007669"/>
    <property type="project" value="TreeGrafter"/>
</dbReference>
<dbReference type="EMBL" id="JARKHS020004753">
    <property type="protein sequence ID" value="KAK8784202.1"/>
    <property type="molecule type" value="Genomic_DNA"/>
</dbReference>
<dbReference type="GO" id="GO:0005886">
    <property type="term" value="C:plasma membrane"/>
    <property type="evidence" value="ECO:0007669"/>
    <property type="project" value="TreeGrafter"/>
</dbReference>
<evidence type="ECO:0000256" key="8">
    <source>
        <dbReference type="ARBA" id="ARBA00023053"/>
    </source>
</evidence>
<keyword evidence="6" id="KW-0029">Amino-acid transport</keyword>
<proteinExistence type="inferred from homology"/>
<reference evidence="18 19" key="1">
    <citation type="journal article" date="2023" name="Arcadia Sci">
        <title>De novo assembly of a long-read Amblyomma americanum tick genome.</title>
        <authorList>
            <person name="Chou S."/>
            <person name="Poskanzer K.E."/>
            <person name="Rollins M."/>
            <person name="Thuy-Boun P.S."/>
        </authorList>
    </citation>
    <scope>NUCLEOTIDE SEQUENCE [LARGE SCALE GENOMIC DNA]</scope>
    <source>
        <strain evidence="18">F_SG_1</strain>
        <tissue evidence="18">Salivary glands</tissue>
    </source>
</reference>
<keyword evidence="8 15" id="KW-0915">Sodium</keyword>
<dbReference type="AlphaFoldDB" id="A0AAQ4FBP7"/>
<gene>
    <name evidence="18" type="ORF">V5799_009429</name>
</gene>
<keyword evidence="3" id="KW-0813">Transport</keyword>
<keyword evidence="11" id="KW-0325">Glycoprotein</keyword>
<comment type="subcellular location">
    <subcellularLocation>
        <location evidence="1">Membrane</location>
        <topology evidence="1">Multi-pass membrane protein</topology>
    </subcellularLocation>
</comment>
<comment type="caution">
    <text evidence="18">The sequence shown here is derived from an EMBL/GenBank/DDBJ whole genome shotgun (WGS) entry which is preliminary data.</text>
</comment>
<evidence type="ECO:0000256" key="4">
    <source>
        <dbReference type="ARBA" id="ARBA00022692"/>
    </source>
</evidence>
<feature type="transmembrane region" description="Helical" evidence="17">
    <location>
        <begin position="201"/>
        <end position="225"/>
    </location>
</feature>
<keyword evidence="10 17" id="KW-0472">Membrane</keyword>
<keyword evidence="5" id="KW-0769">Symport</keyword>
<dbReference type="InterPro" id="IPR000175">
    <property type="entry name" value="Na/ntran_symport"/>
</dbReference>
<feature type="transmembrane region" description="Helical" evidence="17">
    <location>
        <begin position="124"/>
        <end position="151"/>
    </location>
</feature>
<evidence type="ECO:0000256" key="14">
    <source>
        <dbReference type="ARBA" id="ARBA00040215"/>
    </source>
</evidence>
<dbReference type="Pfam" id="PF00209">
    <property type="entry name" value="SNF"/>
    <property type="match status" value="2"/>
</dbReference>
<evidence type="ECO:0000256" key="15">
    <source>
        <dbReference type="PIRSR" id="PIRSR600175-1"/>
    </source>
</evidence>
<keyword evidence="16" id="KW-1015">Disulfide bond</keyword>
<evidence type="ECO:0000256" key="7">
    <source>
        <dbReference type="ARBA" id="ARBA00022989"/>
    </source>
</evidence>
<dbReference type="GO" id="GO:0046872">
    <property type="term" value="F:metal ion binding"/>
    <property type="evidence" value="ECO:0007669"/>
    <property type="project" value="UniProtKB-KW"/>
</dbReference>
<accession>A0AAQ4FBP7</accession>
<comment type="function">
    <text evidence="13">Unusual broad substrate spectrum amino acid:sodium cotransporter that promotes absorption of the D isomers of essential amino acids. Neutral amino acids are the preferred substrates, especially methionine and phenylalanine.</text>
</comment>
<evidence type="ECO:0000256" key="17">
    <source>
        <dbReference type="SAM" id="Phobius"/>
    </source>
</evidence>
<evidence type="ECO:0000313" key="19">
    <source>
        <dbReference type="Proteomes" id="UP001321473"/>
    </source>
</evidence>
<dbReference type="InterPro" id="IPR037272">
    <property type="entry name" value="SNS_sf"/>
</dbReference>
<evidence type="ECO:0000256" key="9">
    <source>
        <dbReference type="ARBA" id="ARBA00023065"/>
    </source>
</evidence>
<protein>
    <recommendedName>
        <fullName evidence="14">Sodium-dependent nutrient amino acid transporter 1</fullName>
    </recommendedName>
</protein>
<evidence type="ECO:0000256" key="3">
    <source>
        <dbReference type="ARBA" id="ARBA00022448"/>
    </source>
</evidence>
<evidence type="ECO:0000256" key="13">
    <source>
        <dbReference type="ARBA" id="ARBA00037785"/>
    </source>
</evidence>
<feature type="binding site" evidence="15">
    <location>
        <position position="174"/>
    </location>
    <ligand>
        <name>Na(+)</name>
        <dbReference type="ChEBI" id="CHEBI:29101"/>
        <label>1</label>
    </ligand>
</feature>
<feature type="transmembrane region" description="Helical" evidence="17">
    <location>
        <begin position="337"/>
        <end position="355"/>
    </location>
</feature>
<dbReference type="PROSITE" id="PS50267">
    <property type="entry name" value="NA_NEUROTRAN_SYMP_3"/>
    <property type="match status" value="1"/>
</dbReference>
<dbReference type="Proteomes" id="UP001321473">
    <property type="component" value="Unassembled WGS sequence"/>
</dbReference>
<evidence type="ECO:0000256" key="5">
    <source>
        <dbReference type="ARBA" id="ARBA00022847"/>
    </source>
</evidence>
<comment type="similarity">
    <text evidence="2">Belongs to the sodium:neurotransmitter symporter (SNF) (TC 2.A.22) family.</text>
</comment>
<keyword evidence="9" id="KW-0406">Ion transport</keyword>
<dbReference type="GO" id="GO:0015179">
    <property type="term" value="F:L-amino acid transmembrane transporter activity"/>
    <property type="evidence" value="ECO:0007669"/>
    <property type="project" value="TreeGrafter"/>
</dbReference>
<evidence type="ECO:0000256" key="16">
    <source>
        <dbReference type="PIRSR" id="PIRSR600175-2"/>
    </source>
</evidence>
<evidence type="ECO:0000256" key="10">
    <source>
        <dbReference type="ARBA" id="ARBA00023136"/>
    </source>
</evidence>
<evidence type="ECO:0000256" key="2">
    <source>
        <dbReference type="ARBA" id="ARBA00006459"/>
    </source>
</evidence>
<dbReference type="PANTHER" id="PTHR11616">
    <property type="entry name" value="SODIUM/CHLORIDE DEPENDENT TRANSPORTER"/>
    <property type="match status" value="1"/>
</dbReference>
<feature type="transmembrane region" description="Helical" evidence="17">
    <location>
        <begin position="300"/>
        <end position="317"/>
    </location>
</feature>